<keyword evidence="2" id="KW-1185">Reference proteome</keyword>
<dbReference type="Proteomes" id="UP000830729">
    <property type="component" value="Chromosome"/>
</dbReference>
<protein>
    <submittedName>
        <fullName evidence="1">DUF5807 family protein</fullName>
    </submittedName>
</protein>
<name>A0A8U0HY43_9EURY</name>
<dbReference type="KEGG" id="halx:M0R89_08460"/>
<dbReference type="AlphaFoldDB" id="A0A8U0HY43"/>
<dbReference type="RefSeq" id="WP_248652112.1">
    <property type="nucleotide sequence ID" value="NZ_CP096659.1"/>
</dbReference>
<reference evidence="1 2" key="1">
    <citation type="submission" date="2022-04" db="EMBL/GenBank/DDBJ databases">
        <title>Diverse halophilic archaea isolated from saline environments.</title>
        <authorList>
            <person name="Cui H.-L."/>
        </authorList>
    </citation>
    <scope>NUCLEOTIDE SEQUENCE [LARGE SCALE GENOMIC DNA]</scope>
    <source>
        <strain evidence="1 2">XZYJT49</strain>
    </source>
</reference>
<organism evidence="1 2">
    <name type="scientific">Halorussus limi</name>
    <dbReference type="NCBI Taxonomy" id="2938695"/>
    <lineage>
        <taxon>Archaea</taxon>
        <taxon>Methanobacteriati</taxon>
        <taxon>Methanobacteriota</taxon>
        <taxon>Stenosarchaea group</taxon>
        <taxon>Halobacteria</taxon>
        <taxon>Halobacteriales</taxon>
        <taxon>Haladaptataceae</taxon>
        <taxon>Halorussus</taxon>
    </lineage>
</organism>
<dbReference type="EMBL" id="CP096659">
    <property type="protein sequence ID" value="UPV76075.1"/>
    <property type="molecule type" value="Genomic_DNA"/>
</dbReference>
<sequence>MSKREQFLAGERPEDVALFLSDSFVEGEGDGLAKHGEQVESGVILVVEGDQGRSVFKTATGMDAMGFAKRAMGTEGRIARDLSGGECPECDGDAEFVFAFAEEQNEEVGGVYGEGDVIHAYSYCDCGTAYSDKWVAGEAE</sequence>
<dbReference type="GeneID" id="72185225"/>
<gene>
    <name evidence="1" type="ORF">M0R89_08460</name>
</gene>
<proteinExistence type="predicted"/>
<evidence type="ECO:0000313" key="2">
    <source>
        <dbReference type="Proteomes" id="UP000830729"/>
    </source>
</evidence>
<dbReference type="InterPro" id="IPR043830">
    <property type="entry name" value="DUF5807"/>
</dbReference>
<accession>A0A8U0HY43</accession>
<evidence type="ECO:0000313" key="1">
    <source>
        <dbReference type="EMBL" id="UPV76075.1"/>
    </source>
</evidence>
<dbReference type="Pfam" id="PF19123">
    <property type="entry name" value="DUF5807"/>
    <property type="match status" value="1"/>
</dbReference>